<comment type="similarity">
    <text evidence="1">Belongs to the short-chain dehydrogenases/reductases (SDR) family.</text>
</comment>
<dbReference type="PATRIC" id="fig|1088721.3.peg.482"/>
<evidence type="ECO:0000256" key="2">
    <source>
        <dbReference type="ARBA" id="ARBA00023002"/>
    </source>
</evidence>
<dbReference type="STRING" id="1088721.JI59_17645"/>
<evidence type="ECO:0000313" key="4">
    <source>
        <dbReference type="Proteomes" id="UP000004030"/>
    </source>
</evidence>
<name>G6E819_9SPHN</name>
<dbReference type="NCBIfam" id="NF005559">
    <property type="entry name" value="PRK07231.1"/>
    <property type="match status" value="1"/>
</dbReference>
<dbReference type="PRINTS" id="PR00081">
    <property type="entry name" value="GDHRDH"/>
</dbReference>
<dbReference type="SUPFAM" id="SSF51735">
    <property type="entry name" value="NAD(P)-binding Rossmann-fold domains"/>
    <property type="match status" value="1"/>
</dbReference>
<evidence type="ECO:0000313" key="3">
    <source>
        <dbReference type="EMBL" id="EHJ62662.1"/>
    </source>
</evidence>
<comment type="caution">
    <text evidence="3">The sequence shown here is derived from an EMBL/GenBank/DDBJ whole genome shotgun (WGS) entry which is preliminary data.</text>
</comment>
<gene>
    <name evidence="3" type="ORF">NSU_0490</name>
</gene>
<sequence>MTGAASGLGAAIAARFAQEGARVVVSDIDDVGAREQAGRIGGDAISVKLDVTDPDSWTAAIAHIETKLGELGVLVNNAGICLPGSVEETSFDDWRRTHAVDLDSVFLGTKAALPLMAQTAKRSGGAIINISSISAMVAAGNMAAYNSAKAAVRHLSKSIALHCAKQGYAITCNSLHPTFVDTPLLDGFSGGRSREETLAKLARQIPMGRVGVPDDVAFAAVYLASDEAAFVTGAELAIDGGLSAM</sequence>
<dbReference type="InterPro" id="IPR002347">
    <property type="entry name" value="SDR_fam"/>
</dbReference>
<dbReference type="FunFam" id="3.40.50.720:FF:000084">
    <property type="entry name" value="Short-chain dehydrogenase reductase"/>
    <property type="match status" value="1"/>
</dbReference>
<proteinExistence type="inferred from homology"/>
<dbReference type="EMBL" id="AGFM01000007">
    <property type="protein sequence ID" value="EHJ62662.1"/>
    <property type="molecule type" value="Genomic_DNA"/>
</dbReference>
<dbReference type="InterPro" id="IPR020904">
    <property type="entry name" value="Sc_DH/Rdtase_CS"/>
</dbReference>
<dbReference type="PANTHER" id="PTHR42760">
    <property type="entry name" value="SHORT-CHAIN DEHYDROGENASES/REDUCTASES FAMILY MEMBER"/>
    <property type="match status" value="1"/>
</dbReference>
<evidence type="ECO:0000256" key="1">
    <source>
        <dbReference type="ARBA" id="ARBA00006484"/>
    </source>
</evidence>
<keyword evidence="4" id="KW-1185">Reference proteome</keyword>
<accession>G6E819</accession>
<reference evidence="3 4" key="1">
    <citation type="journal article" date="2012" name="J. Bacteriol.">
        <title>Genome sequence of benzo(a)pyrene-degrading bacterium Novosphingobium pentaromativorans US6-1.</title>
        <authorList>
            <person name="Luo Y.R."/>
            <person name="Kang S.G."/>
            <person name="Kim S.J."/>
            <person name="Kim M.R."/>
            <person name="Li N."/>
            <person name="Lee J.H."/>
            <person name="Kwon K.K."/>
        </authorList>
    </citation>
    <scope>NUCLEOTIDE SEQUENCE [LARGE SCALE GENOMIC DNA]</scope>
    <source>
        <strain evidence="3 4">US6-1</strain>
    </source>
</reference>
<protein>
    <submittedName>
        <fullName evidence="3">3-oxoacyl-(Acyl-carrier-protein) reductase</fullName>
    </submittedName>
</protein>
<dbReference type="Pfam" id="PF13561">
    <property type="entry name" value="adh_short_C2"/>
    <property type="match status" value="1"/>
</dbReference>
<keyword evidence="2" id="KW-0560">Oxidoreductase</keyword>
<dbReference type="Gene3D" id="3.40.50.720">
    <property type="entry name" value="NAD(P)-binding Rossmann-like Domain"/>
    <property type="match status" value="1"/>
</dbReference>
<dbReference type="PRINTS" id="PR00080">
    <property type="entry name" value="SDRFAMILY"/>
</dbReference>
<dbReference type="PROSITE" id="PS00061">
    <property type="entry name" value="ADH_SHORT"/>
    <property type="match status" value="1"/>
</dbReference>
<dbReference type="PANTHER" id="PTHR42760:SF133">
    <property type="entry name" value="3-OXOACYL-[ACYL-CARRIER-PROTEIN] REDUCTASE"/>
    <property type="match status" value="1"/>
</dbReference>
<organism evidence="3 4">
    <name type="scientific">Novosphingobium pentaromativorans US6-1</name>
    <dbReference type="NCBI Taxonomy" id="1088721"/>
    <lineage>
        <taxon>Bacteria</taxon>
        <taxon>Pseudomonadati</taxon>
        <taxon>Pseudomonadota</taxon>
        <taxon>Alphaproteobacteria</taxon>
        <taxon>Sphingomonadales</taxon>
        <taxon>Sphingomonadaceae</taxon>
        <taxon>Novosphingobium</taxon>
    </lineage>
</organism>
<dbReference type="Proteomes" id="UP000004030">
    <property type="component" value="Unassembled WGS sequence"/>
</dbReference>
<dbReference type="InterPro" id="IPR036291">
    <property type="entry name" value="NAD(P)-bd_dom_sf"/>
</dbReference>
<dbReference type="AlphaFoldDB" id="G6E819"/>
<dbReference type="eggNOG" id="COG1028">
    <property type="taxonomic scope" value="Bacteria"/>
</dbReference>
<dbReference type="GO" id="GO:0016616">
    <property type="term" value="F:oxidoreductase activity, acting on the CH-OH group of donors, NAD or NADP as acceptor"/>
    <property type="evidence" value="ECO:0007669"/>
    <property type="project" value="TreeGrafter"/>
</dbReference>